<dbReference type="PROSITE" id="PS01124">
    <property type="entry name" value="HTH_ARAC_FAMILY_2"/>
    <property type="match status" value="1"/>
</dbReference>
<dbReference type="CDD" id="cd03137">
    <property type="entry name" value="GATase1_AraC_1"/>
    <property type="match status" value="1"/>
</dbReference>
<dbReference type="SUPFAM" id="SSF46689">
    <property type="entry name" value="Homeodomain-like"/>
    <property type="match status" value="2"/>
</dbReference>
<dbReference type="Pfam" id="PF01965">
    <property type="entry name" value="DJ-1_PfpI"/>
    <property type="match status" value="1"/>
</dbReference>
<dbReference type="SUPFAM" id="SSF52317">
    <property type="entry name" value="Class I glutamine amidotransferase-like"/>
    <property type="match status" value="1"/>
</dbReference>
<proteinExistence type="predicted"/>
<evidence type="ECO:0000313" key="5">
    <source>
        <dbReference type="Proteomes" id="UP000759103"/>
    </source>
</evidence>
<dbReference type="InterPro" id="IPR029062">
    <property type="entry name" value="Class_I_gatase-like"/>
</dbReference>
<dbReference type="PANTHER" id="PTHR43130:SF3">
    <property type="entry name" value="HTH-TYPE TRANSCRIPTIONAL REGULATOR RV1931C"/>
    <property type="match status" value="1"/>
</dbReference>
<name>A0ABS7BU62_9SPHN</name>
<dbReference type="InterPro" id="IPR052158">
    <property type="entry name" value="INH-QAR"/>
</dbReference>
<gene>
    <name evidence="4" type="ORF">KZ820_20560</name>
</gene>
<dbReference type="RefSeq" id="WP_219750674.1">
    <property type="nucleotide sequence ID" value="NZ_JAHXZN010000015.1"/>
</dbReference>
<evidence type="ECO:0000256" key="1">
    <source>
        <dbReference type="ARBA" id="ARBA00023015"/>
    </source>
</evidence>
<evidence type="ECO:0000259" key="3">
    <source>
        <dbReference type="PROSITE" id="PS01124"/>
    </source>
</evidence>
<keyword evidence="5" id="KW-1185">Reference proteome</keyword>
<keyword evidence="2" id="KW-0804">Transcription</keyword>
<dbReference type="InterPro" id="IPR018060">
    <property type="entry name" value="HTH_AraC"/>
</dbReference>
<organism evidence="4 5">
    <name type="scientific">Sphingomonas citri</name>
    <dbReference type="NCBI Taxonomy" id="2862499"/>
    <lineage>
        <taxon>Bacteria</taxon>
        <taxon>Pseudomonadati</taxon>
        <taxon>Pseudomonadota</taxon>
        <taxon>Alphaproteobacteria</taxon>
        <taxon>Sphingomonadales</taxon>
        <taxon>Sphingomonadaceae</taxon>
        <taxon>Sphingomonas</taxon>
    </lineage>
</organism>
<dbReference type="InterPro" id="IPR009057">
    <property type="entry name" value="Homeodomain-like_sf"/>
</dbReference>
<accession>A0ABS7BU62</accession>
<reference evidence="4 5" key="1">
    <citation type="submission" date="2021-07" db="EMBL/GenBank/DDBJ databases">
        <title>Sphingomonas sp.</title>
        <authorList>
            <person name="Feng G."/>
            <person name="Li J."/>
            <person name="Pan M."/>
        </authorList>
    </citation>
    <scope>NUCLEOTIDE SEQUENCE [LARGE SCALE GENOMIC DNA]</scope>
    <source>
        <strain evidence="4 5">RRHST34</strain>
    </source>
</reference>
<dbReference type="PANTHER" id="PTHR43130">
    <property type="entry name" value="ARAC-FAMILY TRANSCRIPTIONAL REGULATOR"/>
    <property type="match status" value="1"/>
</dbReference>
<dbReference type="InterPro" id="IPR002818">
    <property type="entry name" value="DJ-1/PfpI"/>
</dbReference>
<dbReference type="EMBL" id="JAHXZN010000015">
    <property type="protein sequence ID" value="MBW6533144.1"/>
    <property type="molecule type" value="Genomic_DNA"/>
</dbReference>
<dbReference type="Gene3D" id="3.40.50.880">
    <property type="match status" value="1"/>
</dbReference>
<keyword evidence="1" id="KW-0805">Transcription regulation</keyword>
<dbReference type="Pfam" id="PF12833">
    <property type="entry name" value="HTH_18"/>
    <property type="match status" value="1"/>
</dbReference>
<dbReference type="Proteomes" id="UP000759103">
    <property type="component" value="Unassembled WGS sequence"/>
</dbReference>
<feature type="domain" description="HTH araC/xylS-type" evidence="3">
    <location>
        <begin position="211"/>
        <end position="309"/>
    </location>
</feature>
<evidence type="ECO:0000313" key="4">
    <source>
        <dbReference type="EMBL" id="MBW6533144.1"/>
    </source>
</evidence>
<protein>
    <submittedName>
        <fullName evidence="4">GlxA family transcriptional regulator</fullName>
    </submittedName>
</protein>
<comment type="caution">
    <text evidence="4">The sequence shown here is derived from an EMBL/GenBank/DDBJ whole genome shotgun (WGS) entry which is preliminary data.</text>
</comment>
<dbReference type="Gene3D" id="1.10.10.60">
    <property type="entry name" value="Homeodomain-like"/>
    <property type="match status" value="1"/>
</dbReference>
<dbReference type="SMART" id="SM00342">
    <property type="entry name" value="HTH_ARAC"/>
    <property type="match status" value="1"/>
</dbReference>
<sequence length="327" mass="35889">MSASFAFYLCEGFQLLDLAGPTAALTAANRLLGSEHYRIELVSNDGGTVQGDAGLGLETRPSGSVEAETVVVVGGRVEPMMEADNIAGIRRASAEVSSIASICTGAFLLAAAGYLDRKRVTTHWQFAKRLQDLYPKVTVDADRIFINDGAIWTSAGMTAGIDLMLARIEFDNGAELAKAVSRELVVYHRRPGGQSQYAAISQMEPQTDRIRKALTYARDHLSEPLPIDRLAEAACLSVRQFARLFRKETGETPARAVERLRCEAARIRLRDSNEPVGTVARLVGFADTERMRCAFLRSYGHPPQTQRRLDQPLDGERDGYTCWPPLA</sequence>
<evidence type="ECO:0000256" key="2">
    <source>
        <dbReference type="ARBA" id="ARBA00023163"/>
    </source>
</evidence>